<comment type="caution">
    <text evidence="2">The sequence shown here is derived from an EMBL/GenBank/DDBJ whole genome shotgun (WGS) entry which is preliminary data.</text>
</comment>
<feature type="transmembrane region" description="Helical" evidence="1">
    <location>
        <begin position="43"/>
        <end position="69"/>
    </location>
</feature>
<reference evidence="2 3" key="1">
    <citation type="submission" date="2011-01" db="EMBL/GenBank/DDBJ databases">
        <authorList>
            <person name="Muzny D."/>
            <person name="Qin X."/>
            <person name="Buhay C."/>
            <person name="Dugan-Rocha S."/>
            <person name="Ding Y."/>
            <person name="Chen G."/>
            <person name="Hawes A."/>
            <person name="Holder M."/>
            <person name="Jhangiani S."/>
            <person name="Johnson A."/>
            <person name="Khan Z."/>
            <person name="Li Z."/>
            <person name="Liu W."/>
            <person name="Liu X."/>
            <person name="Perez L."/>
            <person name="Shen H."/>
            <person name="Wang Q."/>
            <person name="Watt J."/>
            <person name="Xi L."/>
            <person name="Xin Y."/>
            <person name="Zhou J."/>
            <person name="Deng J."/>
            <person name="Jiang H."/>
            <person name="Liu Y."/>
            <person name="Qu J."/>
            <person name="Song X.-Z."/>
            <person name="Zhang L."/>
            <person name="Villasana D."/>
            <person name="Johnson A."/>
            <person name="Liu J."/>
            <person name="Liyanage D."/>
            <person name="Lorensuhewa L."/>
            <person name="Robinson T."/>
            <person name="Song A."/>
            <person name="Song B.-B."/>
            <person name="Dinh H."/>
            <person name="Thornton R."/>
            <person name="Coyle M."/>
            <person name="Francisco L."/>
            <person name="Jackson L."/>
            <person name="Javaid M."/>
            <person name="Korchina V."/>
            <person name="Kovar C."/>
            <person name="Mata R."/>
            <person name="Mathew T."/>
            <person name="Ngo R."/>
            <person name="Nguyen L."/>
            <person name="Nguyen N."/>
            <person name="Okwuonu G."/>
            <person name="Ongeri F."/>
            <person name="Pham C."/>
            <person name="Simmons D."/>
            <person name="Wilczek-Boney K."/>
            <person name="Hale W."/>
            <person name="Jakkamsetti A."/>
            <person name="Pham P."/>
            <person name="Ruth R."/>
            <person name="San Lucas F."/>
            <person name="Warren J."/>
            <person name="Zhang J."/>
            <person name="Zhao Z."/>
            <person name="Zhou C."/>
            <person name="Zhu D."/>
            <person name="Lee S."/>
            <person name="Bess C."/>
            <person name="Blankenburg K."/>
            <person name="Forbes L."/>
            <person name="Fu Q."/>
            <person name="Gubbala S."/>
            <person name="Hirani K."/>
            <person name="Jayaseelan J.C."/>
            <person name="Lara F."/>
            <person name="Munidasa M."/>
            <person name="Palculict T."/>
            <person name="Patil S."/>
            <person name="Pu L.-L."/>
            <person name="Saada N."/>
            <person name="Tang L."/>
            <person name="Weissenberger G."/>
            <person name="Zhu Y."/>
            <person name="Hemphill L."/>
            <person name="Shang Y."/>
            <person name="Youmans B."/>
            <person name="Ayvaz T."/>
            <person name="Ross M."/>
            <person name="Santibanez J."/>
            <person name="Aqrawi P."/>
            <person name="Gross S."/>
            <person name="Joshi V."/>
            <person name="Fowler G."/>
            <person name="Nazareth L."/>
            <person name="Reid J."/>
            <person name="Worley K."/>
            <person name="Petrosino J."/>
            <person name="Highlander S."/>
            <person name="Gibbs R."/>
        </authorList>
    </citation>
    <scope>NUCLEOTIDE SEQUENCE [LARGE SCALE GENOMIC DNA]</scope>
    <source>
        <strain evidence="2 3">MM4-1A</strain>
    </source>
</reference>
<evidence type="ECO:0000313" key="3">
    <source>
        <dbReference type="Proteomes" id="UP000004335"/>
    </source>
</evidence>
<name>A0A828RFV4_LIMRT</name>
<organism evidence="2 3">
    <name type="scientific">Limosilactobacillus reuteri MM4-1A</name>
    <dbReference type="NCBI Taxonomy" id="548485"/>
    <lineage>
        <taxon>Bacteria</taxon>
        <taxon>Bacillati</taxon>
        <taxon>Bacillota</taxon>
        <taxon>Bacilli</taxon>
        <taxon>Lactobacillales</taxon>
        <taxon>Lactobacillaceae</taxon>
        <taxon>Limosilactobacillus</taxon>
    </lineage>
</organism>
<dbReference type="AlphaFoldDB" id="A0A828RFV4"/>
<dbReference type="Proteomes" id="UP000004335">
    <property type="component" value="Unassembled WGS sequence"/>
</dbReference>
<gene>
    <name evidence="2" type="ORF">HMPREF0536_10335</name>
</gene>
<evidence type="ECO:0000256" key="1">
    <source>
        <dbReference type="SAM" id="Phobius"/>
    </source>
</evidence>
<evidence type="ECO:0000313" key="2">
    <source>
        <dbReference type="EMBL" id="EGC15490.1"/>
    </source>
</evidence>
<protein>
    <submittedName>
        <fullName evidence="2">Uncharacterized protein</fullName>
    </submittedName>
</protein>
<proteinExistence type="predicted"/>
<keyword evidence="1" id="KW-1133">Transmembrane helix</keyword>
<sequence length="76" mass="9260">MRKSFKYSGFWLSNWDSNKHYQKFLREKEFLIMSMIDFNNTEMAVAVIFTLIIMFVISFAVSFLFWLIYHQNMKKG</sequence>
<accession>A0A828RFV4</accession>
<keyword evidence="1" id="KW-0472">Membrane</keyword>
<dbReference type="EMBL" id="ACGX02000005">
    <property type="protein sequence ID" value="EGC15490.1"/>
    <property type="molecule type" value="Genomic_DNA"/>
</dbReference>
<keyword evidence="1" id="KW-0812">Transmembrane</keyword>